<accession>A0A0B6Y2K9</accession>
<dbReference type="AlphaFoldDB" id="A0A0B6Y2K9"/>
<reference evidence="1" key="1">
    <citation type="submission" date="2014-12" db="EMBL/GenBank/DDBJ databases">
        <title>Insight into the proteome of Arion vulgaris.</title>
        <authorList>
            <person name="Aradska J."/>
            <person name="Bulat T."/>
            <person name="Smidak R."/>
            <person name="Sarate P."/>
            <person name="Gangsoo J."/>
            <person name="Sialana F."/>
            <person name="Bilban M."/>
            <person name="Lubec G."/>
        </authorList>
    </citation>
    <scope>NUCLEOTIDE SEQUENCE</scope>
    <source>
        <tissue evidence="1">Skin</tissue>
    </source>
</reference>
<sequence>MVKLLLYFAAFHTVEENFAIENKSTLTNTEVCFESNNCDEKIKKILKTSLELRHRGKSGYNI</sequence>
<name>A0A0B6Y2K9_9EUPU</name>
<evidence type="ECO:0000313" key="1">
    <source>
        <dbReference type="EMBL" id="CEK50359.1"/>
    </source>
</evidence>
<feature type="non-terminal residue" evidence="1">
    <location>
        <position position="62"/>
    </location>
</feature>
<organism evidence="1">
    <name type="scientific">Arion vulgaris</name>
    <dbReference type="NCBI Taxonomy" id="1028688"/>
    <lineage>
        <taxon>Eukaryota</taxon>
        <taxon>Metazoa</taxon>
        <taxon>Spiralia</taxon>
        <taxon>Lophotrochozoa</taxon>
        <taxon>Mollusca</taxon>
        <taxon>Gastropoda</taxon>
        <taxon>Heterobranchia</taxon>
        <taxon>Euthyneura</taxon>
        <taxon>Panpulmonata</taxon>
        <taxon>Eupulmonata</taxon>
        <taxon>Stylommatophora</taxon>
        <taxon>Helicina</taxon>
        <taxon>Arionoidea</taxon>
        <taxon>Arionidae</taxon>
        <taxon>Arion</taxon>
    </lineage>
</organism>
<protein>
    <submittedName>
        <fullName evidence="1">Uncharacterized protein</fullName>
    </submittedName>
</protein>
<gene>
    <name evidence="1" type="primary">ORF10537</name>
</gene>
<dbReference type="EMBL" id="HACG01003494">
    <property type="protein sequence ID" value="CEK50359.1"/>
    <property type="molecule type" value="Transcribed_RNA"/>
</dbReference>
<proteinExistence type="predicted"/>